<protein>
    <recommendedName>
        <fullName evidence="5">Right handed beta helix domain-containing protein</fullName>
    </recommendedName>
</protein>
<dbReference type="SUPFAM" id="SSF51126">
    <property type="entry name" value="Pectin lyase-like"/>
    <property type="match status" value="1"/>
</dbReference>
<proteinExistence type="predicted"/>
<dbReference type="InterPro" id="IPR011050">
    <property type="entry name" value="Pectin_lyase_fold/virulence"/>
</dbReference>
<accession>A0ABR2HHW7</accession>
<keyword evidence="1" id="KW-1133">Transmembrane helix</keyword>
<evidence type="ECO:0008006" key="5">
    <source>
        <dbReference type="Google" id="ProtNLM"/>
    </source>
</evidence>
<keyword evidence="4" id="KW-1185">Reference proteome</keyword>
<evidence type="ECO:0000256" key="2">
    <source>
        <dbReference type="SAM" id="SignalP"/>
    </source>
</evidence>
<gene>
    <name evidence="3" type="ORF">M9Y10_018795</name>
</gene>
<feature type="signal peptide" evidence="2">
    <location>
        <begin position="1"/>
        <end position="16"/>
    </location>
</feature>
<keyword evidence="1" id="KW-0472">Membrane</keyword>
<keyword evidence="1" id="KW-0812">Transmembrane</keyword>
<feature type="chain" id="PRO_5046066614" description="Right handed beta helix domain-containing protein" evidence="2">
    <location>
        <begin position="17"/>
        <end position="630"/>
    </location>
</feature>
<keyword evidence="2" id="KW-0732">Signal</keyword>
<sequence length="630" mass="69991">MLSILSLIIFSKEIKADCPPKAIANSHDISLGDYSFQEKEYIYGCHVNAKAINAVQCNLLIYACKFVSLNSQTEKGGAIYLSITDYFQAAIGENKIQNCDFIDCSVTSINGAGGALYISSTHSYSIFTIEYCNFEYNSIYYTLYKQNSIYFAASNGNIRYCQFQIQKALIENHGSAIHFSFGIDGVTNTQKVNVEHNNFTQNNCFRIYSLIEFDFQKTAHLNFNSNTININGNNEKNFRLFRANVETTDSISSFKDNCLSVTNSESNFDIFQGFQIAKEDFVEKCTTQIPDRPEEPGELPEESGPIVLLDSSNCNKEKRCSRSPKESEQIHVIVLVTDFTGYKQTDDDGGAIKITNCGLTCNISSFTDCSSQNGVGGAIYFDNRLQHENNLEVKDIVFTHCSAKCGGGIYIVSLSDLSSVNVCHCKFISNSATATETEEDQLKFGGTCVFMYCENGEVTRCSFKNSIGVGGSVKVYIQTATKSEKVLRSDLNTISIDHCNFLNDQKSGSSLYYFGGNSETNVNVHNCVFKGKLNDKSRYIEGVLRAENAAKIAVKSCNFDYKLKDSVDVNLVKIDQEKDHSGEIWWLISSVALLAVVAVSIFAFIAAKLKREKSSENSLELQDPLNEDAK</sequence>
<evidence type="ECO:0000313" key="4">
    <source>
        <dbReference type="Proteomes" id="UP001470230"/>
    </source>
</evidence>
<name>A0ABR2HHW7_9EUKA</name>
<reference evidence="3 4" key="1">
    <citation type="submission" date="2024-04" db="EMBL/GenBank/DDBJ databases">
        <title>Tritrichomonas musculus Genome.</title>
        <authorList>
            <person name="Alves-Ferreira E."/>
            <person name="Grigg M."/>
            <person name="Lorenzi H."/>
            <person name="Galac M."/>
        </authorList>
    </citation>
    <scope>NUCLEOTIDE SEQUENCE [LARGE SCALE GENOMIC DNA]</scope>
    <source>
        <strain evidence="3 4">EAF2021</strain>
    </source>
</reference>
<organism evidence="3 4">
    <name type="scientific">Tritrichomonas musculus</name>
    <dbReference type="NCBI Taxonomy" id="1915356"/>
    <lineage>
        <taxon>Eukaryota</taxon>
        <taxon>Metamonada</taxon>
        <taxon>Parabasalia</taxon>
        <taxon>Tritrichomonadida</taxon>
        <taxon>Tritrichomonadidae</taxon>
        <taxon>Tritrichomonas</taxon>
    </lineage>
</organism>
<comment type="caution">
    <text evidence="3">The sequence shown here is derived from an EMBL/GenBank/DDBJ whole genome shotgun (WGS) entry which is preliminary data.</text>
</comment>
<feature type="transmembrane region" description="Helical" evidence="1">
    <location>
        <begin position="584"/>
        <end position="607"/>
    </location>
</feature>
<evidence type="ECO:0000256" key="1">
    <source>
        <dbReference type="SAM" id="Phobius"/>
    </source>
</evidence>
<evidence type="ECO:0000313" key="3">
    <source>
        <dbReference type="EMBL" id="KAK8847765.1"/>
    </source>
</evidence>
<dbReference type="EMBL" id="JAPFFF010000027">
    <property type="protein sequence ID" value="KAK8847765.1"/>
    <property type="molecule type" value="Genomic_DNA"/>
</dbReference>
<dbReference type="Proteomes" id="UP001470230">
    <property type="component" value="Unassembled WGS sequence"/>
</dbReference>